<feature type="region of interest" description="Disordered" evidence="1">
    <location>
        <begin position="298"/>
        <end position="317"/>
    </location>
</feature>
<dbReference type="Proteomes" id="UP000240739">
    <property type="component" value="Unassembled WGS sequence"/>
</dbReference>
<feature type="compositionally biased region" description="Low complexity" evidence="1">
    <location>
        <begin position="97"/>
        <end position="121"/>
    </location>
</feature>
<evidence type="ECO:0000313" key="4">
    <source>
        <dbReference type="Proteomes" id="UP000240739"/>
    </source>
</evidence>
<feature type="region of interest" description="Disordered" evidence="1">
    <location>
        <begin position="331"/>
        <end position="418"/>
    </location>
</feature>
<keyword evidence="2" id="KW-1133">Transmembrane helix</keyword>
<dbReference type="OrthoDB" id="5245204at2"/>
<feature type="transmembrane region" description="Helical" evidence="2">
    <location>
        <begin position="451"/>
        <end position="475"/>
    </location>
</feature>
<organism evidence="3 4">
    <name type="scientific">Paraconexibacter algicola</name>
    <dbReference type="NCBI Taxonomy" id="2133960"/>
    <lineage>
        <taxon>Bacteria</taxon>
        <taxon>Bacillati</taxon>
        <taxon>Actinomycetota</taxon>
        <taxon>Thermoleophilia</taxon>
        <taxon>Solirubrobacterales</taxon>
        <taxon>Paraconexibacteraceae</taxon>
        <taxon>Paraconexibacter</taxon>
    </lineage>
</organism>
<keyword evidence="2" id="KW-0812">Transmembrane</keyword>
<dbReference type="RefSeq" id="WP_107568346.1">
    <property type="nucleotide sequence ID" value="NZ_PYYB01000001.1"/>
</dbReference>
<feature type="compositionally biased region" description="Basic and acidic residues" evidence="1">
    <location>
        <begin position="367"/>
        <end position="376"/>
    </location>
</feature>
<gene>
    <name evidence="3" type="ORF">C7Y72_08585</name>
</gene>
<accession>A0A2T4UKD3</accession>
<evidence type="ECO:0000256" key="1">
    <source>
        <dbReference type="SAM" id="MobiDB-lite"/>
    </source>
</evidence>
<evidence type="ECO:0000313" key="3">
    <source>
        <dbReference type="EMBL" id="PTL59703.1"/>
    </source>
</evidence>
<dbReference type="EMBL" id="PYYB01000001">
    <property type="protein sequence ID" value="PTL59703.1"/>
    <property type="molecule type" value="Genomic_DNA"/>
</dbReference>
<name>A0A2T4UKD3_9ACTN</name>
<keyword evidence="2" id="KW-0472">Membrane</keyword>
<proteinExistence type="predicted"/>
<feature type="compositionally biased region" description="Low complexity" evidence="1">
    <location>
        <begin position="129"/>
        <end position="139"/>
    </location>
</feature>
<keyword evidence="4" id="KW-1185">Reference proteome</keyword>
<sequence length="476" mass="51882">MSDLRTPTPVASFELHELRSEHDRVVVRGRWSGTRGMRFVRPTLLVGDREVLASLEHKPWAPDEGAPWTAAFPWEGPAIEPGDAALAVTPAVTVPLAPEASRSAPPAPAPAHRGTPPARADLPARADRPAPAAPSADVDLSARSDRPAPADERNAVRPDRPEPVGADRRDRGSGQRSASADRPAPAMEAPGAAPELDRLRARLAGAERDREEARATASRLREDLDEARERRFAAEDALRTAQEQRHRVELERDDARADGRRSEGWAEQQSRHVRSVQEESARLVRERDELRAALTAVERERDEALRRAEHAREARDETLIAFRALERRARTGDTADHAALPVATRDRRAEAEDPAPAAQRPAARAEPAPERLVPRDDGDDDTQLPADRRRAHADPTPTPTAPDDDPTLVAPADDPDEPLGVVALPAAKDLAADVHHVDRLSARPVTAFDVWAVRILGSVAAVCFLGLLLLLMLTFA</sequence>
<feature type="compositionally biased region" description="Low complexity" evidence="1">
    <location>
        <begin position="354"/>
        <end position="366"/>
    </location>
</feature>
<protein>
    <submittedName>
        <fullName evidence="3">Uncharacterized protein</fullName>
    </submittedName>
</protein>
<feature type="compositionally biased region" description="Basic and acidic residues" evidence="1">
    <location>
        <begin position="140"/>
        <end position="173"/>
    </location>
</feature>
<feature type="compositionally biased region" description="Low complexity" evidence="1">
    <location>
        <begin position="183"/>
        <end position="194"/>
    </location>
</feature>
<comment type="caution">
    <text evidence="3">The sequence shown here is derived from an EMBL/GenBank/DDBJ whole genome shotgun (WGS) entry which is preliminary data.</text>
</comment>
<dbReference type="AlphaFoldDB" id="A0A2T4UKD3"/>
<reference evidence="3 4" key="1">
    <citation type="submission" date="2018-03" db="EMBL/GenBank/DDBJ databases">
        <title>Aquarubrobacter algicola gen. nov., sp. nov., a novel actinobacterium isolated from shallow eutrophic lake during the end of cyanobacterial harmful algal blooms.</title>
        <authorList>
            <person name="Chun S.J."/>
        </authorList>
    </citation>
    <scope>NUCLEOTIDE SEQUENCE [LARGE SCALE GENOMIC DNA]</scope>
    <source>
        <strain evidence="3 4">Seoho-28</strain>
    </source>
</reference>
<feature type="region of interest" description="Disordered" evidence="1">
    <location>
        <begin position="97"/>
        <end position="282"/>
    </location>
</feature>
<evidence type="ECO:0000256" key="2">
    <source>
        <dbReference type="SAM" id="Phobius"/>
    </source>
</evidence>
<feature type="compositionally biased region" description="Basic and acidic residues" evidence="1">
    <location>
        <begin position="195"/>
        <end position="264"/>
    </location>
</feature>